<dbReference type="KEGG" id="cic:CICLE_v10017395mg"/>
<dbReference type="Gramene" id="ESR59509">
    <property type="protein sequence ID" value="ESR59509"/>
    <property type="gene ID" value="CICLE_v10017395mg"/>
</dbReference>
<dbReference type="EMBL" id="KI536312">
    <property type="protein sequence ID" value="ESR59509.1"/>
    <property type="molecule type" value="Genomic_DNA"/>
</dbReference>
<evidence type="ECO:0000313" key="1">
    <source>
        <dbReference type="EMBL" id="ESR59509.1"/>
    </source>
</evidence>
<sequence length="69" mass="7937">MSLSFNNLKESLTSFIFIIKQSLFLVTDENKVFSLPLISIKKQSFSFSQCFRPLTNALRMLRTCVTTIV</sequence>
<dbReference type="AlphaFoldDB" id="V4W0X9"/>
<gene>
    <name evidence="1" type="ORF">CICLE_v10017395mg</name>
</gene>
<dbReference type="Proteomes" id="UP000030687">
    <property type="component" value="Unassembled WGS sequence"/>
</dbReference>
<proteinExistence type="predicted"/>
<organism evidence="1 2">
    <name type="scientific">Citrus clementina</name>
    <name type="common">Clementine</name>
    <name type="synonym">Citrus deliciosa x Citrus sinensis</name>
    <dbReference type="NCBI Taxonomy" id="85681"/>
    <lineage>
        <taxon>Eukaryota</taxon>
        <taxon>Viridiplantae</taxon>
        <taxon>Streptophyta</taxon>
        <taxon>Embryophyta</taxon>
        <taxon>Tracheophyta</taxon>
        <taxon>Spermatophyta</taxon>
        <taxon>Magnoliopsida</taxon>
        <taxon>eudicotyledons</taxon>
        <taxon>Gunneridae</taxon>
        <taxon>Pentapetalae</taxon>
        <taxon>rosids</taxon>
        <taxon>malvids</taxon>
        <taxon>Sapindales</taxon>
        <taxon>Rutaceae</taxon>
        <taxon>Aurantioideae</taxon>
        <taxon>Citrus</taxon>
    </lineage>
</organism>
<reference evidence="1 2" key="1">
    <citation type="submission" date="2013-10" db="EMBL/GenBank/DDBJ databases">
        <authorList>
            <consortium name="International Citrus Genome Consortium"/>
            <person name="Jenkins J."/>
            <person name="Schmutz J."/>
            <person name="Prochnik S."/>
            <person name="Rokhsar D."/>
            <person name="Gmitter F."/>
            <person name="Ollitrault P."/>
            <person name="Machado M."/>
            <person name="Talon M."/>
            <person name="Wincker P."/>
            <person name="Jaillon O."/>
            <person name="Morgante M."/>
        </authorList>
    </citation>
    <scope>NUCLEOTIDE SEQUENCE</scope>
    <source>
        <strain evidence="2">cv. Clemenules</strain>
    </source>
</reference>
<evidence type="ECO:0000313" key="2">
    <source>
        <dbReference type="Proteomes" id="UP000030687"/>
    </source>
</evidence>
<dbReference type="InParanoid" id="V4W0X9"/>
<keyword evidence="2" id="KW-1185">Reference proteome</keyword>
<name>V4W0X9_CITCL</name>
<accession>V4W0X9</accession>
<protein>
    <submittedName>
        <fullName evidence="1">Uncharacterized protein</fullName>
    </submittedName>
</protein>